<dbReference type="GeneID" id="93474811"/>
<dbReference type="RefSeq" id="WP_100526527.1">
    <property type="nucleotide sequence ID" value="NZ_CP145892.1"/>
</dbReference>
<proteinExistence type="predicted"/>
<gene>
    <name evidence="2" type="ORF">V6668_05060</name>
</gene>
<evidence type="ECO:0000313" key="2">
    <source>
        <dbReference type="EMBL" id="WWP21562.1"/>
    </source>
</evidence>
<feature type="transmembrane region" description="Helical" evidence="1">
    <location>
        <begin position="6"/>
        <end position="27"/>
    </location>
</feature>
<accession>A0ABD8AVE7</accession>
<reference evidence="2 3" key="1">
    <citation type="submission" date="2024-02" db="EMBL/GenBank/DDBJ databases">
        <title>Complete sequences of two Paenibacillus sp. strains and one Lysinibacillus strain isolated from the environment on STAA medium highlight biotechnological potential.</title>
        <authorList>
            <person name="Attere S.A."/>
            <person name="Piche L.C."/>
            <person name="Intertaglia L."/>
            <person name="Lami R."/>
            <person name="Charette S.J."/>
            <person name="Vincent A.T."/>
        </authorList>
    </citation>
    <scope>NUCLEOTIDE SEQUENCE [LARGE SCALE GENOMIC DNA]</scope>
    <source>
        <strain evidence="2 3">Y5S-7</strain>
    </source>
</reference>
<keyword evidence="1" id="KW-0812">Transmembrane</keyword>
<dbReference type="EMBL" id="CP145892">
    <property type="protein sequence ID" value="WWP21562.1"/>
    <property type="molecule type" value="Genomic_DNA"/>
</dbReference>
<protein>
    <submittedName>
        <fullName evidence="2">Uncharacterized protein</fullName>
    </submittedName>
</protein>
<keyword evidence="1" id="KW-0472">Membrane</keyword>
<name>A0ABD8AVE7_PAEAM</name>
<sequence>MNKRNIIIAIIIALIILILQLVLYFSVTNKEESALPDSNIPFQTKTVDELTITMHNATYTDHEVQLGYEIQGDGQSENDLTYGFYNKESNA</sequence>
<evidence type="ECO:0000313" key="3">
    <source>
        <dbReference type="Proteomes" id="UP001364764"/>
    </source>
</evidence>
<dbReference type="AlphaFoldDB" id="A0ABD8AVE7"/>
<dbReference type="Proteomes" id="UP001364764">
    <property type="component" value="Chromosome"/>
</dbReference>
<keyword evidence="1" id="KW-1133">Transmembrane helix</keyword>
<evidence type="ECO:0000256" key="1">
    <source>
        <dbReference type="SAM" id="Phobius"/>
    </source>
</evidence>
<organism evidence="2 3">
    <name type="scientific">Paenibacillus amylolyticus</name>
    <dbReference type="NCBI Taxonomy" id="1451"/>
    <lineage>
        <taxon>Bacteria</taxon>
        <taxon>Bacillati</taxon>
        <taxon>Bacillota</taxon>
        <taxon>Bacilli</taxon>
        <taxon>Bacillales</taxon>
        <taxon>Paenibacillaceae</taxon>
        <taxon>Paenibacillus</taxon>
    </lineage>
</organism>